<organism evidence="11">
    <name type="scientific">Mucor ambiguus</name>
    <dbReference type="NCBI Taxonomy" id="91626"/>
    <lineage>
        <taxon>Eukaryota</taxon>
        <taxon>Fungi</taxon>
        <taxon>Fungi incertae sedis</taxon>
        <taxon>Mucoromycota</taxon>
        <taxon>Mucoromycotina</taxon>
        <taxon>Mucoromycetes</taxon>
        <taxon>Mucorales</taxon>
        <taxon>Mucorineae</taxon>
        <taxon>Mucoraceae</taxon>
        <taxon>Mucor</taxon>
    </lineage>
</organism>
<keyword evidence="11" id="KW-0436">Ligase</keyword>
<dbReference type="GO" id="GO:0001522">
    <property type="term" value="P:pseudouridine synthesis"/>
    <property type="evidence" value="ECO:0007669"/>
    <property type="project" value="InterPro"/>
</dbReference>
<feature type="domain" description="F-box" evidence="9">
    <location>
        <begin position="273"/>
        <end position="321"/>
    </location>
</feature>
<evidence type="ECO:0000259" key="9">
    <source>
        <dbReference type="Pfam" id="PF12937"/>
    </source>
</evidence>
<evidence type="ECO:0000256" key="3">
    <source>
        <dbReference type="ARBA" id="ARBA00008999"/>
    </source>
</evidence>
<dbReference type="InterPro" id="IPR012678">
    <property type="entry name" value="Ribosomal_uL23/eL15/eS24_sf"/>
</dbReference>
<comment type="similarity">
    <text evidence="2 6">Belongs to the eukaryotic ribosomal protein eL15 family.</text>
</comment>
<dbReference type="FunFam" id="3.40.1120.10:FF:000001">
    <property type="entry name" value="Ribosomal protein L15"/>
    <property type="match status" value="1"/>
</dbReference>
<dbReference type="PANTHER" id="PTHR11847:SF4">
    <property type="entry name" value="LARGE RIBOSOMAL SUBUNIT PROTEIN EL15"/>
    <property type="match status" value="1"/>
</dbReference>
<evidence type="ECO:0000313" key="11">
    <source>
        <dbReference type="EMBL" id="GAN06175.1"/>
    </source>
</evidence>
<evidence type="ECO:0000256" key="1">
    <source>
        <dbReference type="ARBA" id="ARBA00001166"/>
    </source>
</evidence>
<dbReference type="GO" id="GO:0009982">
    <property type="term" value="F:pseudouridine synthase activity"/>
    <property type="evidence" value="ECO:0007669"/>
    <property type="project" value="InterPro"/>
</dbReference>
<dbReference type="SUPFAM" id="SSF54189">
    <property type="entry name" value="Ribosomal proteins S24e, L23 and L15e"/>
    <property type="match status" value="1"/>
</dbReference>
<proteinExistence type="inferred from homology"/>
<dbReference type="InterPro" id="IPR001810">
    <property type="entry name" value="F-box_dom"/>
</dbReference>
<dbReference type="Proteomes" id="UP000053815">
    <property type="component" value="Unassembled WGS sequence"/>
</dbReference>
<dbReference type="HAMAP" id="MF_01080">
    <property type="entry name" value="TruB_bact"/>
    <property type="match status" value="1"/>
</dbReference>
<evidence type="ECO:0000256" key="2">
    <source>
        <dbReference type="ARBA" id="ARBA00006857"/>
    </source>
</evidence>
<dbReference type="InterPro" id="IPR057207">
    <property type="entry name" value="FBXL15_LRR"/>
</dbReference>
<dbReference type="InterPro" id="IPR014780">
    <property type="entry name" value="tRNA_psdUridine_synth_TruB"/>
</dbReference>
<dbReference type="Pfam" id="PF00827">
    <property type="entry name" value="Ribosomal_L15e"/>
    <property type="match status" value="1"/>
</dbReference>
<evidence type="ECO:0000256" key="6">
    <source>
        <dbReference type="RuleBase" id="RU000663"/>
    </source>
</evidence>
<gene>
    <name evidence="11" type="ORF">MAM1_0114c05655</name>
</gene>
<dbReference type="GO" id="GO:0002181">
    <property type="term" value="P:cytoplasmic translation"/>
    <property type="evidence" value="ECO:0007669"/>
    <property type="project" value="TreeGrafter"/>
</dbReference>
<evidence type="ECO:0000259" key="10">
    <source>
        <dbReference type="Pfam" id="PF25372"/>
    </source>
</evidence>
<protein>
    <recommendedName>
        <fullName evidence="6">Ribosomal protein L15</fullName>
    </recommendedName>
</protein>
<keyword evidence="4 6" id="KW-0689">Ribosomal protein</keyword>
<dbReference type="Gene3D" id="3.80.10.10">
    <property type="entry name" value="Ribonuclease Inhibitor"/>
    <property type="match status" value="2"/>
</dbReference>
<keyword evidence="12" id="KW-1185">Reference proteome</keyword>
<sequence length="946" mass="107623">MSLKYALNGVFSVYKPKGWTSRKATDFVQHSLSNELWTHVSPMRQRDRVKVGHGGTLDPMAEGVLGVGKGCKQLTGYLEGTKEYIVGAKFGQSTDTFDAEGKVIQIGKTEHLTREMIEKTLPQFQGHVTQVPPIYSALKMNGKKLYDYARQGVPLPKPIEPRKVFIDKIELIDLSSDYTECRLRIICGGGTYMRSIVHDMAISMGTYAHMTALERTRQGQFAVQDTLKLDSTFSVDNVMSKLMLFAAAGSSYFRYPSFFPSLFFLRVKNMPIYHLPSELLQQILQHILDSPDASSQELLQCALTCKSWSYFALQLLWHKPLILKPQTWLKFSKTLALTNTYITYAPLVRRINLSAVTEFISDESLLLLSVCKQLDRVTLTGCTFITDAGLINFLKQDVGRYLLSMDLSEIKHLTDDTVLAIADSCKRLQGLNLSVNPVKEEECHGITDKSIVKLAENCRDLRRIRLSNWKLLTDESVLALTKHCPTLLEIDVVNCSITNQSLLSIFNSCRELRELKVNQCHHLSDNGFIQSALTTSMPGRIYFDQLRILELTNVFGITDRTVDCITQAAPKIRNLVLNKCVNLTDLGIEYLTRLGRYLHYIHLGSCKNITDQAIIQLASKCTRIRYIDLASCHKLGDATVAALATLPKLKRIGLVKCHRITNHAIMALTRNARTSVSLERIHLSYCEQLTVQAISVLVIHCRRLTHLSLSFIPAFQHDEFQQFCRPPPKEYNSELQRTFCVFSGQNVHDLRNYFKSSAYLNNSDFARRLLHPQAIQTRHSGEHRKAGSRARRLGYKAKQGFVIYRIRVRRGGRKRPVPKGATFGKPVNEGVSQLKYQRSLRSTAEERIGRKCANLRVLNSYWVNQDATYKYFEVILVDPSHKAIRRDAHINWIANPVHKRREARGLTAIGKKSRGHGKGHRFNNTKGSGRRATWKRRNTLSLRRYR</sequence>
<dbReference type="GO" id="GO:0022625">
    <property type="term" value="C:cytosolic large ribosomal subunit"/>
    <property type="evidence" value="ECO:0007669"/>
    <property type="project" value="TreeGrafter"/>
</dbReference>
<dbReference type="OrthoDB" id="10257471at2759"/>
<dbReference type="InterPro" id="IPR036047">
    <property type="entry name" value="F-box-like_dom_sf"/>
</dbReference>
<dbReference type="InterPro" id="IPR006553">
    <property type="entry name" value="Leu-rich_rpt_Cys-con_subtyp"/>
</dbReference>
<dbReference type="PANTHER" id="PTHR11847">
    <property type="entry name" value="RIBOSOMAL PROTEIN L15"/>
    <property type="match status" value="1"/>
</dbReference>
<name>A0A0C9LV53_9FUNG</name>
<dbReference type="Gene3D" id="3.30.2350.10">
    <property type="entry name" value="Pseudouridine synthase"/>
    <property type="match status" value="1"/>
</dbReference>
<accession>A0A0C9LV53</accession>
<dbReference type="InterPro" id="IPR000439">
    <property type="entry name" value="Ribosomal_eL15"/>
</dbReference>
<evidence type="ECO:0000256" key="4">
    <source>
        <dbReference type="ARBA" id="ARBA00022980"/>
    </source>
</evidence>
<evidence type="ECO:0000256" key="7">
    <source>
        <dbReference type="SAM" id="MobiDB-lite"/>
    </source>
</evidence>
<dbReference type="Pfam" id="PF25372">
    <property type="entry name" value="DUF7885"/>
    <property type="match status" value="1"/>
</dbReference>
<keyword evidence="5 6" id="KW-0687">Ribonucleoprotein</keyword>
<dbReference type="GO" id="GO:0008033">
    <property type="term" value="P:tRNA processing"/>
    <property type="evidence" value="ECO:0007669"/>
    <property type="project" value="UniProtKB-KW"/>
</dbReference>
<evidence type="ECO:0000256" key="5">
    <source>
        <dbReference type="ARBA" id="ARBA00023274"/>
    </source>
</evidence>
<dbReference type="AlphaFoldDB" id="A0A0C9LV53"/>
<dbReference type="GO" id="GO:0003723">
    <property type="term" value="F:RNA binding"/>
    <property type="evidence" value="ECO:0007669"/>
    <property type="project" value="InterPro"/>
</dbReference>
<feature type="domain" description="F-box/LRR-repeat protein 15-like leucin rich repeat" evidence="10">
    <location>
        <begin position="408"/>
        <end position="646"/>
    </location>
</feature>
<dbReference type="SUPFAM" id="SSF55120">
    <property type="entry name" value="Pseudouridine synthase"/>
    <property type="match status" value="1"/>
</dbReference>
<dbReference type="GO" id="GO:0003735">
    <property type="term" value="F:structural constituent of ribosome"/>
    <property type="evidence" value="ECO:0007669"/>
    <property type="project" value="InterPro"/>
</dbReference>
<dbReference type="CDD" id="cd02573">
    <property type="entry name" value="PseudoU_synth_EcTruB"/>
    <property type="match status" value="1"/>
</dbReference>
<evidence type="ECO:0000259" key="8">
    <source>
        <dbReference type="Pfam" id="PF01509"/>
    </source>
</evidence>
<dbReference type="SUPFAM" id="SSF81383">
    <property type="entry name" value="F-box domain"/>
    <property type="match status" value="1"/>
</dbReference>
<evidence type="ECO:0000313" key="12">
    <source>
        <dbReference type="Proteomes" id="UP000053815"/>
    </source>
</evidence>
<feature type="region of interest" description="Disordered" evidence="7">
    <location>
        <begin position="911"/>
        <end position="933"/>
    </location>
</feature>
<dbReference type="Gene3D" id="1.20.1280.50">
    <property type="match status" value="1"/>
</dbReference>
<dbReference type="SUPFAM" id="SSF52047">
    <property type="entry name" value="RNI-like"/>
    <property type="match status" value="1"/>
</dbReference>
<dbReference type="InterPro" id="IPR002501">
    <property type="entry name" value="PsdUridine_synth_N"/>
</dbReference>
<dbReference type="Gene3D" id="3.40.1120.10">
    <property type="entry name" value="Ribosomal protein l15e"/>
    <property type="match status" value="1"/>
</dbReference>
<dbReference type="Pfam" id="PF12937">
    <property type="entry name" value="F-box-like"/>
    <property type="match status" value="1"/>
</dbReference>
<comment type="similarity">
    <text evidence="3">Belongs to the pseudouridine synthase TruB family.</text>
</comment>
<dbReference type="Pfam" id="PF01509">
    <property type="entry name" value="TruB_N"/>
    <property type="match status" value="1"/>
</dbReference>
<dbReference type="STRING" id="91626.A0A0C9LV53"/>
<dbReference type="SMART" id="SM01384">
    <property type="entry name" value="Ribosomal_L15e"/>
    <property type="match status" value="1"/>
</dbReference>
<dbReference type="SMART" id="SM00367">
    <property type="entry name" value="LRR_CC"/>
    <property type="match status" value="12"/>
</dbReference>
<dbReference type="InterPro" id="IPR024794">
    <property type="entry name" value="Rbsml_eL15_core_dom_sf"/>
</dbReference>
<dbReference type="GO" id="GO:0016874">
    <property type="term" value="F:ligase activity"/>
    <property type="evidence" value="ECO:0007669"/>
    <property type="project" value="UniProtKB-KW"/>
</dbReference>
<dbReference type="InterPro" id="IPR020103">
    <property type="entry name" value="PsdUridine_synth_cat_dom_sf"/>
</dbReference>
<comment type="catalytic activity">
    <reaction evidence="1">
        <text>a uridine in mRNA = a pseudouridine in mRNA</text>
        <dbReference type="Rhea" id="RHEA:56644"/>
        <dbReference type="Rhea" id="RHEA-COMP:14658"/>
        <dbReference type="Rhea" id="RHEA-COMP:14659"/>
        <dbReference type="ChEBI" id="CHEBI:65314"/>
        <dbReference type="ChEBI" id="CHEBI:65315"/>
    </reaction>
</comment>
<dbReference type="NCBIfam" id="TIGR00431">
    <property type="entry name" value="TruB"/>
    <property type="match status" value="1"/>
</dbReference>
<dbReference type="EMBL" id="DF836403">
    <property type="protein sequence ID" value="GAN06175.1"/>
    <property type="molecule type" value="Genomic_DNA"/>
</dbReference>
<feature type="domain" description="Pseudouridine synthase II N-terminal" evidence="8">
    <location>
        <begin position="49"/>
        <end position="193"/>
    </location>
</feature>
<dbReference type="InterPro" id="IPR032675">
    <property type="entry name" value="LRR_dom_sf"/>
</dbReference>
<reference evidence="11" key="1">
    <citation type="submission" date="2014-09" db="EMBL/GenBank/DDBJ databases">
        <title>Draft genome sequence of an oleaginous Mucoromycotina fungus Mucor ambiguus NBRC6742.</title>
        <authorList>
            <person name="Takeda I."/>
            <person name="Yamane N."/>
            <person name="Morita T."/>
            <person name="Tamano K."/>
            <person name="Machida M."/>
            <person name="Baker S."/>
            <person name="Koike H."/>
        </authorList>
    </citation>
    <scope>NUCLEOTIDE SEQUENCE</scope>
    <source>
        <strain evidence="11">NBRC 6742</strain>
    </source>
</reference>